<protein>
    <submittedName>
        <fullName evidence="2">Uncharacterized protein</fullName>
    </submittedName>
</protein>
<name>A0A8I0HJ51_9CORY</name>
<evidence type="ECO:0000313" key="3">
    <source>
        <dbReference type="Proteomes" id="UP000650224"/>
    </source>
</evidence>
<dbReference type="AlphaFoldDB" id="A0A8I0HJ51"/>
<evidence type="ECO:0000256" key="1">
    <source>
        <dbReference type="SAM" id="Phobius"/>
    </source>
</evidence>
<keyword evidence="1" id="KW-0472">Membrane</keyword>
<dbReference type="EMBL" id="JACSPR010000009">
    <property type="protein sequence ID" value="MBD8031003.1"/>
    <property type="molecule type" value="Genomic_DNA"/>
</dbReference>
<accession>A0A8I0HJ51</accession>
<reference evidence="2 3" key="1">
    <citation type="submission" date="2020-08" db="EMBL/GenBank/DDBJ databases">
        <title>A Genomic Blueprint of the Chicken Gut Microbiome.</title>
        <authorList>
            <person name="Gilroy R."/>
            <person name="Ravi A."/>
            <person name="Getino M."/>
            <person name="Pursley I."/>
            <person name="Horton D.L."/>
            <person name="Alikhan N.-F."/>
            <person name="Baker D."/>
            <person name="Gharbi K."/>
            <person name="Hall N."/>
            <person name="Watson M."/>
            <person name="Adriaenssens E.M."/>
            <person name="Foster-Nyarko E."/>
            <person name="Jarju S."/>
            <person name="Secka A."/>
            <person name="Antonio M."/>
            <person name="Oren A."/>
            <person name="Chaudhuri R."/>
            <person name="La Ragione R.M."/>
            <person name="Hildebrand F."/>
            <person name="Pallen M.J."/>
        </authorList>
    </citation>
    <scope>NUCLEOTIDE SEQUENCE [LARGE SCALE GENOMIC DNA]</scope>
    <source>
        <strain evidence="2 3">Sa1YVA5</strain>
    </source>
</reference>
<evidence type="ECO:0000313" key="2">
    <source>
        <dbReference type="EMBL" id="MBD8031003.1"/>
    </source>
</evidence>
<feature type="transmembrane region" description="Helical" evidence="1">
    <location>
        <begin position="29"/>
        <end position="49"/>
    </location>
</feature>
<proteinExistence type="predicted"/>
<organism evidence="2 3">
    <name type="scientific">Corynebacterium gallinarum</name>
    <dbReference type="NCBI Taxonomy" id="2762214"/>
    <lineage>
        <taxon>Bacteria</taxon>
        <taxon>Bacillati</taxon>
        <taxon>Actinomycetota</taxon>
        <taxon>Actinomycetes</taxon>
        <taxon>Mycobacteriales</taxon>
        <taxon>Corynebacteriaceae</taxon>
        <taxon>Corynebacterium</taxon>
    </lineage>
</organism>
<keyword evidence="1" id="KW-1133">Transmembrane helix</keyword>
<gene>
    <name evidence="2" type="ORF">H9627_11850</name>
</gene>
<keyword evidence="1" id="KW-0812">Transmembrane</keyword>
<dbReference type="RefSeq" id="WP_060563774.1">
    <property type="nucleotide sequence ID" value="NZ_JACSPR010000009.1"/>
</dbReference>
<comment type="caution">
    <text evidence="2">The sequence shown here is derived from an EMBL/GenBank/DDBJ whole genome shotgun (WGS) entry which is preliminary data.</text>
</comment>
<keyword evidence="3" id="KW-1185">Reference proteome</keyword>
<dbReference type="Proteomes" id="UP000650224">
    <property type="component" value="Unassembled WGS sequence"/>
</dbReference>
<sequence length="167" mass="18063">MSSRDTETLFVPDIDARGHLLLPRLKGTLPAYMIGGVLTLLLVFMLTSVGGESIRTAQGGATGTYERFLASPVSEPIEAQGADYCSQGGKLDNVVVFYEHLGCGFADQIAAEWRRATARERFEGDGALVLSTISPQTGNQFELQGSFTGTHVEIIDSQSGVQWMLIY</sequence>